<dbReference type="PANTHER" id="PTHR30055">
    <property type="entry name" value="HTH-TYPE TRANSCRIPTIONAL REGULATOR RUTR"/>
    <property type="match status" value="1"/>
</dbReference>
<proteinExistence type="predicted"/>
<dbReference type="Pfam" id="PF16859">
    <property type="entry name" value="TetR_C_11"/>
    <property type="match status" value="1"/>
</dbReference>
<organism evidence="6 7">
    <name type="scientific">Comamonas terrigena</name>
    <dbReference type="NCBI Taxonomy" id="32013"/>
    <lineage>
        <taxon>Bacteria</taxon>
        <taxon>Pseudomonadati</taxon>
        <taxon>Pseudomonadota</taxon>
        <taxon>Betaproteobacteria</taxon>
        <taxon>Burkholderiales</taxon>
        <taxon>Comamonadaceae</taxon>
        <taxon>Comamonas</taxon>
    </lineage>
</organism>
<dbReference type="InterPro" id="IPR011075">
    <property type="entry name" value="TetR_C"/>
</dbReference>
<dbReference type="PRINTS" id="PR00455">
    <property type="entry name" value="HTHTETR"/>
</dbReference>
<sequence>MAEAVCRRRGPSLDKTAQTQRQITEAALAIFLEQGITRATMAQIAARAGVAKGTIYTYYPSKEALLRGVVLQALAQSAAYQPLCRRPGETAQALLRRSLLPTMEAIERSDRGSLARLILTEAKQHPELARLYKELAFDPWQQHVLGILQLACEEGELQSQAPEDYARLLASPFWMGMVHNGLLTDDPQQHVAIAPLMEQLIALLFASPLPSSSQPVRSLP</sequence>
<dbReference type="AlphaFoldDB" id="A0A2A7UZM8"/>
<evidence type="ECO:0000313" key="7">
    <source>
        <dbReference type="Proteomes" id="UP000220246"/>
    </source>
</evidence>
<dbReference type="Pfam" id="PF00440">
    <property type="entry name" value="TetR_N"/>
    <property type="match status" value="1"/>
</dbReference>
<evidence type="ECO:0000313" key="6">
    <source>
        <dbReference type="EMBL" id="PEH90779.1"/>
    </source>
</evidence>
<dbReference type="Gene3D" id="1.10.357.10">
    <property type="entry name" value="Tetracycline Repressor, domain 2"/>
    <property type="match status" value="1"/>
</dbReference>
<keyword evidence="2 4" id="KW-0238">DNA-binding</keyword>
<dbReference type="STRING" id="1219032.GCA_001515545_03709"/>
<dbReference type="PANTHER" id="PTHR30055:SF234">
    <property type="entry name" value="HTH-TYPE TRANSCRIPTIONAL REGULATOR BETI"/>
    <property type="match status" value="1"/>
</dbReference>
<evidence type="ECO:0000256" key="2">
    <source>
        <dbReference type="ARBA" id="ARBA00023125"/>
    </source>
</evidence>
<evidence type="ECO:0000256" key="1">
    <source>
        <dbReference type="ARBA" id="ARBA00023015"/>
    </source>
</evidence>
<name>A0A2A7UZM8_COMTR</name>
<gene>
    <name evidence="6" type="ORF">CRM82_00780</name>
</gene>
<dbReference type="InterPro" id="IPR001647">
    <property type="entry name" value="HTH_TetR"/>
</dbReference>
<dbReference type="PROSITE" id="PS50977">
    <property type="entry name" value="HTH_TETR_2"/>
    <property type="match status" value="1"/>
</dbReference>
<keyword evidence="7" id="KW-1185">Reference proteome</keyword>
<evidence type="ECO:0000259" key="5">
    <source>
        <dbReference type="PROSITE" id="PS50977"/>
    </source>
</evidence>
<dbReference type="InterPro" id="IPR009057">
    <property type="entry name" value="Homeodomain-like_sf"/>
</dbReference>
<evidence type="ECO:0000256" key="4">
    <source>
        <dbReference type="PROSITE-ProRule" id="PRU00335"/>
    </source>
</evidence>
<dbReference type="OrthoDB" id="9809994at2"/>
<keyword evidence="1" id="KW-0805">Transcription regulation</keyword>
<dbReference type="SUPFAM" id="SSF48498">
    <property type="entry name" value="Tetracyclin repressor-like, C-terminal domain"/>
    <property type="match status" value="1"/>
</dbReference>
<reference evidence="7" key="1">
    <citation type="submission" date="2017-09" db="EMBL/GenBank/DDBJ databases">
        <title>FDA dAtabase for Regulatory Grade micrObial Sequences (FDA-ARGOS): Supporting development and validation of Infectious Disease Dx tests.</title>
        <authorList>
            <person name="Minogue T."/>
            <person name="Wolcott M."/>
            <person name="Wasieloski L."/>
            <person name="Aguilar W."/>
            <person name="Moore D."/>
            <person name="Tallon L."/>
            <person name="Sadzewicz L."/>
            <person name="Ott S."/>
            <person name="Zhao X."/>
            <person name="Nagaraj S."/>
            <person name="Vavikolanu K."/>
            <person name="Aluvathingal J."/>
            <person name="Nadendla S."/>
            <person name="Sichtig H."/>
        </authorList>
    </citation>
    <scope>NUCLEOTIDE SEQUENCE [LARGE SCALE GENOMIC DNA]</scope>
    <source>
        <strain evidence="7">FDAARGOS_394</strain>
    </source>
</reference>
<dbReference type="SUPFAM" id="SSF46689">
    <property type="entry name" value="Homeodomain-like"/>
    <property type="match status" value="1"/>
</dbReference>
<dbReference type="InterPro" id="IPR036271">
    <property type="entry name" value="Tet_transcr_reg_TetR-rel_C_sf"/>
</dbReference>
<evidence type="ECO:0000256" key="3">
    <source>
        <dbReference type="ARBA" id="ARBA00023163"/>
    </source>
</evidence>
<comment type="caution">
    <text evidence="6">The sequence shown here is derived from an EMBL/GenBank/DDBJ whole genome shotgun (WGS) entry which is preliminary data.</text>
</comment>
<feature type="DNA-binding region" description="H-T-H motif" evidence="4">
    <location>
        <begin position="40"/>
        <end position="59"/>
    </location>
</feature>
<feature type="domain" description="HTH tetR-type" evidence="5">
    <location>
        <begin position="17"/>
        <end position="77"/>
    </location>
</feature>
<accession>A0A2A7UZM8</accession>
<dbReference type="GO" id="GO:0000976">
    <property type="term" value="F:transcription cis-regulatory region binding"/>
    <property type="evidence" value="ECO:0007669"/>
    <property type="project" value="TreeGrafter"/>
</dbReference>
<dbReference type="Proteomes" id="UP000220246">
    <property type="component" value="Unassembled WGS sequence"/>
</dbReference>
<protein>
    <submittedName>
        <fullName evidence="6">TetR/AcrR family transcriptional regulator</fullName>
    </submittedName>
</protein>
<dbReference type="EMBL" id="PDEA01000001">
    <property type="protein sequence ID" value="PEH90779.1"/>
    <property type="molecule type" value="Genomic_DNA"/>
</dbReference>
<dbReference type="GO" id="GO:0003700">
    <property type="term" value="F:DNA-binding transcription factor activity"/>
    <property type="evidence" value="ECO:0007669"/>
    <property type="project" value="TreeGrafter"/>
</dbReference>
<keyword evidence="3" id="KW-0804">Transcription</keyword>
<dbReference type="InterPro" id="IPR050109">
    <property type="entry name" value="HTH-type_TetR-like_transc_reg"/>
</dbReference>